<accession>A0A3B0C0R4</accession>
<evidence type="ECO:0000313" key="9">
    <source>
        <dbReference type="Proteomes" id="UP000276603"/>
    </source>
</evidence>
<dbReference type="InterPro" id="IPR005484">
    <property type="entry name" value="Ribosomal_uL18_bac/plant/anim"/>
</dbReference>
<dbReference type="HAMAP" id="MF_01337_B">
    <property type="entry name" value="Ribosomal_uL18_B"/>
    <property type="match status" value="1"/>
</dbReference>
<dbReference type="Proteomes" id="UP000276603">
    <property type="component" value="Unassembled WGS sequence"/>
</dbReference>
<dbReference type="GO" id="GO:0008097">
    <property type="term" value="F:5S rRNA binding"/>
    <property type="evidence" value="ECO:0007669"/>
    <property type="project" value="TreeGrafter"/>
</dbReference>
<comment type="subunit">
    <text evidence="7">Part of the 50S ribosomal subunit; part of the 5S rRNA/L5/L18/L25 subcomplex. Contacts the 5S and 23S rRNAs.</text>
</comment>
<dbReference type="PANTHER" id="PTHR12899:SF3">
    <property type="entry name" value="LARGE RIBOSOMAL SUBUNIT PROTEIN UL18M"/>
    <property type="match status" value="1"/>
</dbReference>
<dbReference type="CDD" id="cd00432">
    <property type="entry name" value="Ribosomal_L18_L5e"/>
    <property type="match status" value="1"/>
</dbReference>
<gene>
    <name evidence="7" type="primary">rplR</name>
    <name evidence="8" type="ORF">D7Z94_15225</name>
</gene>
<dbReference type="GO" id="GO:0022625">
    <property type="term" value="C:cytosolic large ribosomal subunit"/>
    <property type="evidence" value="ECO:0007669"/>
    <property type="project" value="TreeGrafter"/>
</dbReference>
<dbReference type="InterPro" id="IPR057268">
    <property type="entry name" value="Ribosomal_L18"/>
</dbReference>
<keyword evidence="5 7" id="KW-0687">Ribonucleoprotein</keyword>
<keyword evidence="2 7" id="KW-0699">rRNA-binding</keyword>
<organism evidence="8 9">
    <name type="scientific">Ulvibacterium marinum</name>
    <dbReference type="NCBI Taxonomy" id="2419782"/>
    <lineage>
        <taxon>Bacteria</taxon>
        <taxon>Pseudomonadati</taxon>
        <taxon>Bacteroidota</taxon>
        <taxon>Flavobacteriia</taxon>
        <taxon>Flavobacteriales</taxon>
        <taxon>Flavobacteriaceae</taxon>
        <taxon>Ulvibacterium</taxon>
    </lineage>
</organism>
<name>A0A3B0C0R4_9FLAO</name>
<dbReference type="Pfam" id="PF00861">
    <property type="entry name" value="Ribosomal_L18p"/>
    <property type="match status" value="1"/>
</dbReference>
<comment type="caution">
    <text evidence="8">The sequence shown here is derived from an EMBL/GenBank/DDBJ whole genome shotgun (WGS) entry which is preliminary data.</text>
</comment>
<dbReference type="SUPFAM" id="SSF53137">
    <property type="entry name" value="Translational machinery components"/>
    <property type="match status" value="1"/>
</dbReference>
<reference evidence="8 9" key="1">
    <citation type="submission" date="2018-10" db="EMBL/GenBank/DDBJ databases">
        <title>Ulvibacterium marinum gen. nov., sp. nov., a novel marine bacterium of the family Flavobacteriaceae, isolated from a culture of the green alga Ulva prolifera.</title>
        <authorList>
            <person name="Zhang Z."/>
        </authorList>
    </citation>
    <scope>NUCLEOTIDE SEQUENCE [LARGE SCALE GENOMIC DNA]</scope>
    <source>
        <strain evidence="8 9">CCMM003</strain>
    </source>
</reference>
<dbReference type="PANTHER" id="PTHR12899">
    <property type="entry name" value="39S RIBOSOMAL PROTEIN L18, MITOCHONDRIAL"/>
    <property type="match status" value="1"/>
</dbReference>
<evidence type="ECO:0000256" key="1">
    <source>
        <dbReference type="ARBA" id="ARBA00007116"/>
    </source>
</evidence>
<evidence type="ECO:0000256" key="5">
    <source>
        <dbReference type="ARBA" id="ARBA00023274"/>
    </source>
</evidence>
<evidence type="ECO:0000256" key="7">
    <source>
        <dbReference type="HAMAP-Rule" id="MF_01337"/>
    </source>
</evidence>
<evidence type="ECO:0000256" key="2">
    <source>
        <dbReference type="ARBA" id="ARBA00022730"/>
    </source>
</evidence>
<comment type="similarity">
    <text evidence="1 7">Belongs to the universal ribosomal protein uL18 family.</text>
</comment>
<evidence type="ECO:0000256" key="6">
    <source>
        <dbReference type="ARBA" id="ARBA00035197"/>
    </source>
</evidence>
<evidence type="ECO:0000313" key="8">
    <source>
        <dbReference type="EMBL" id="RKN79645.1"/>
    </source>
</evidence>
<dbReference type="OrthoDB" id="9810939at2"/>
<dbReference type="Gene3D" id="3.30.420.100">
    <property type="match status" value="1"/>
</dbReference>
<dbReference type="NCBIfam" id="TIGR00060">
    <property type="entry name" value="L18_bact"/>
    <property type="match status" value="1"/>
</dbReference>
<dbReference type="GO" id="GO:0003735">
    <property type="term" value="F:structural constituent of ribosome"/>
    <property type="evidence" value="ECO:0007669"/>
    <property type="project" value="InterPro"/>
</dbReference>
<keyword evidence="4 7" id="KW-0689">Ribosomal protein</keyword>
<dbReference type="GO" id="GO:0006412">
    <property type="term" value="P:translation"/>
    <property type="evidence" value="ECO:0007669"/>
    <property type="project" value="UniProtKB-UniRule"/>
</dbReference>
<comment type="function">
    <text evidence="7">This is one of the proteins that bind and probably mediate the attachment of the 5S RNA into the large ribosomal subunit, where it forms part of the central protuberance.</text>
</comment>
<keyword evidence="9" id="KW-1185">Reference proteome</keyword>
<evidence type="ECO:0000256" key="4">
    <source>
        <dbReference type="ARBA" id="ARBA00022980"/>
    </source>
</evidence>
<dbReference type="FunFam" id="3.30.420.100:FF:000001">
    <property type="entry name" value="50S ribosomal protein L18"/>
    <property type="match status" value="1"/>
</dbReference>
<dbReference type="AlphaFoldDB" id="A0A3B0C0R4"/>
<sequence>MALSKIERKYRIRKRIRKVSSGTAERPRLSVFRSNSEIYVQVIDDRKGETLAAASSRDKDLAKAKGTKKEVATLVGKAIAEKCSKAGIEKVAFDRGGNLYHGRVKALAEGAREAGLKF</sequence>
<evidence type="ECO:0000256" key="3">
    <source>
        <dbReference type="ARBA" id="ARBA00022884"/>
    </source>
</evidence>
<dbReference type="InterPro" id="IPR004389">
    <property type="entry name" value="Ribosomal_uL18_bac-type"/>
</dbReference>
<dbReference type="RefSeq" id="WP_120712455.1">
    <property type="nucleotide sequence ID" value="NZ_CANMKH010000007.1"/>
</dbReference>
<protein>
    <recommendedName>
        <fullName evidence="6 7">Large ribosomal subunit protein uL18</fullName>
    </recommendedName>
</protein>
<keyword evidence="3 7" id="KW-0694">RNA-binding</keyword>
<proteinExistence type="inferred from homology"/>
<dbReference type="EMBL" id="RBCJ01000003">
    <property type="protein sequence ID" value="RKN79645.1"/>
    <property type="molecule type" value="Genomic_DNA"/>
</dbReference>